<dbReference type="SUPFAM" id="SSF51126">
    <property type="entry name" value="Pectin lyase-like"/>
    <property type="match status" value="1"/>
</dbReference>
<proteinExistence type="predicted"/>
<dbReference type="AlphaFoldDB" id="A0A9D1DHM9"/>
<dbReference type="EMBL" id="DVHE01000048">
    <property type="protein sequence ID" value="HIR50834.1"/>
    <property type="molecule type" value="Genomic_DNA"/>
</dbReference>
<feature type="transmembrane region" description="Helical" evidence="1">
    <location>
        <begin position="42"/>
        <end position="60"/>
    </location>
</feature>
<name>A0A9D1DHM9_9FIRM</name>
<sequence>MEKQCWNCGATLPEAASFCPHCAKSQVERRAVRPPRRWRKGLLVALAVLVLAAAGLAWALHKPAPPQRYEGGAELSYPADGHAYQLLLTFAITEGVARQPQELASAVVADGESYAFPSQLHVYEAGNEADVTETFLELVEDYTLETIPEAGAKAMWFSPPGRQESFPYAALMADIHYDNACGTNRVRWTLQMKNGDTIVLEHAVRAEPQPSINYYYEEVEMGTVEALQALLDEIAREVDPQTAVSLYLPPVTYQGGITMRDRSYALHGSTDGENQTTFTGTVYVETMQPQIAELTGLCFSGQGGIGLSASDGVMLLGCAFSGWGTAALARDGAWIVAQDCAFSDNGTGLHFESNQSGFSAPGYYNNRFEDNETAIRILALRGSEVLDFTGSVFTGNGVDLDNPADHPVDLSGATQE</sequence>
<protein>
    <submittedName>
        <fullName evidence="2">Zinc ribbon domain-containing protein</fullName>
    </submittedName>
</protein>
<reference evidence="2" key="1">
    <citation type="submission" date="2020-10" db="EMBL/GenBank/DDBJ databases">
        <authorList>
            <person name="Gilroy R."/>
        </authorList>
    </citation>
    <scope>NUCLEOTIDE SEQUENCE</scope>
    <source>
        <strain evidence="2">ChiBcec15-4380</strain>
    </source>
</reference>
<accession>A0A9D1DHM9</accession>
<evidence type="ECO:0000313" key="2">
    <source>
        <dbReference type="EMBL" id="HIR50834.1"/>
    </source>
</evidence>
<reference evidence="2" key="2">
    <citation type="journal article" date="2021" name="PeerJ">
        <title>Extensive microbial diversity within the chicken gut microbiome revealed by metagenomics and culture.</title>
        <authorList>
            <person name="Gilroy R."/>
            <person name="Ravi A."/>
            <person name="Getino M."/>
            <person name="Pursley I."/>
            <person name="Horton D.L."/>
            <person name="Alikhan N.F."/>
            <person name="Baker D."/>
            <person name="Gharbi K."/>
            <person name="Hall N."/>
            <person name="Watson M."/>
            <person name="Adriaenssens E.M."/>
            <person name="Foster-Nyarko E."/>
            <person name="Jarju S."/>
            <person name="Secka A."/>
            <person name="Antonio M."/>
            <person name="Oren A."/>
            <person name="Chaudhuri R.R."/>
            <person name="La Ragione R."/>
            <person name="Hildebrand F."/>
            <person name="Pallen M.J."/>
        </authorList>
    </citation>
    <scope>NUCLEOTIDE SEQUENCE</scope>
    <source>
        <strain evidence="2">ChiBcec15-4380</strain>
    </source>
</reference>
<keyword evidence="1" id="KW-0472">Membrane</keyword>
<keyword evidence="1" id="KW-1133">Transmembrane helix</keyword>
<comment type="caution">
    <text evidence="2">The sequence shown here is derived from an EMBL/GenBank/DDBJ whole genome shotgun (WGS) entry which is preliminary data.</text>
</comment>
<dbReference type="InterPro" id="IPR011050">
    <property type="entry name" value="Pectin_lyase_fold/virulence"/>
</dbReference>
<dbReference type="Proteomes" id="UP000824239">
    <property type="component" value="Unassembled WGS sequence"/>
</dbReference>
<keyword evidence="1" id="KW-0812">Transmembrane</keyword>
<evidence type="ECO:0000313" key="3">
    <source>
        <dbReference type="Proteomes" id="UP000824239"/>
    </source>
</evidence>
<evidence type="ECO:0000256" key="1">
    <source>
        <dbReference type="SAM" id="Phobius"/>
    </source>
</evidence>
<gene>
    <name evidence="2" type="ORF">IAA53_06055</name>
</gene>
<organism evidence="2 3">
    <name type="scientific">Candidatus Avoscillospira avicola</name>
    <dbReference type="NCBI Taxonomy" id="2840706"/>
    <lineage>
        <taxon>Bacteria</taxon>
        <taxon>Bacillati</taxon>
        <taxon>Bacillota</taxon>
        <taxon>Clostridia</taxon>
        <taxon>Eubacteriales</taxon>
        <taxon>Oscillospiraceae</taxon>
        <taxon>Oscillospiraceae incertae sedis</taxon>
        <taxon>Candidatus Avoscillospira</taxon>
    </lineage>
</organism>